<evidence type="ECO:0000256" key="1">
    <source>
        <dbReference type="SAM" id="Phobius"/>
    </source>
</evidence>
<evidence type="ECO:0008006" key="4">
    <source>
        <dbReference type="Google" id="ProtNLM"/>
    </source>
</evidence>
<dbReference type="AlphaFoldDB" id="A0A3D8GLD3"/>
<evidence type="ECO:0000313" key="2">
    <source>
        <dbReference type="EMBL" id="RDU35264.1"/>
    </source>
</evidence>
<keyword evidence="1" id="KW-1133">Transmembrane helix</keyword>
<keyword evidence="1" id="KW-0472">Membrane</keyword>
<reference evidence="2 3" key="1">
    <citation type="submission" date="2018-07" db="EMBL/GenBank/DDBJ databases">
        <title>Bacillus sp. YLB-04 draft genome sequence.</title>
        <authorList>
            <person name="Yu L."/>
            <person name="Tang X."/>
        </authorList>
    </citation>
    <scope>NUCLEOTIDE SEQUENCE [LARGE SCALE GENOMIC DNA]</scope>
    <source>
        <strain evidence="2 3">YLB-04</strain>
    </source>
</reference>
<dbReference type="InterPro" id="IPR025028">
    <property type="entry name" value="DUF3951"/>
</dbReference>
<dbReference type="Proteomes" id="UP000257144">
    <property type="component" value="Unassembled WGS sequence"/>
</dbReference>
<evidence type="ECO:0000313" key="3">
    <source>
        <dbReference type="Proteomes" id="UP000257144"/>
    </source>
</evidence>
<comment type="caution">
    <text evidence="2">The sequence shown here is derived from an EMBL/GenBank/DDBJ whole genome shotgun (WGS) entry which is preliminary data.</text>
</comment>
<keyword evidence="3" id="KW-1185">Reference proteome</keyword>
<dbReference type="OrthoDB" id="2476430at2"/>
<accession>A0A3D8GLD3</accession>
<keyword evidence="1" id="KW-0812">Transmembrane</keyword>
<protein>
    <recommendedName>
        <fullName evidence="4">DUF3951 domain-containing protein</fullName>
    </recommendedName>
</protein>
<name>A0A3D8GLD3_9BACI</name>
<feature type="transmembrane region" description="Helical" evidence="1">
    <location>
        <begin position="6"/>
        <end position="25"/>
    </location>
</feature>
<organism evidence="2 3">
    <name type="scientific">Neobacillus piezotolerans</name>
    <dbReference type="NCBI Taxonomy" id="2259171"/>
    <lineage>
        <taxon>Bacteria</taxon>
        <taxon>Bacillati</taxon>
        <taxon>Bacillota</taxon>
        <taxon>Bacilli</taxon>
        <taxon>Bacillales</taxon>
        <taxon>Bacillaceae</taxon>
        <taxon>Neobacillus</taxon>
    </lineage>
</organism>
<gene>
    <name evidence="2" type="ORF">DRW41_19320</name>
</gene>
<sequence length="68" mass="7357">MAFLPVVFSIGIVVIVAISFYKAFFRKKVSTPAYTPFDEITGQSPTAFPENSVEIVLDERSGDGKGNG</sequence>
<proteinExistence type="predicted"/>
<dbReference type="EMBL" id="QNQT01000012">
    <property type="protein sequence ID" value="RDU35264.1"/>
    <property type="molecule type" value="Genomic_DNA"/>
</dbReference>
<dbReference type="Pfam" id="PF13131">
    <property type="entry name" value="DUF3951"/>
    <property type="match status" value="1"/>
</dbReference>
<dbReference type="RefSeq" id="WP_115453666.1">
    <property type="nucleotide sequence ID" value="NZ_QNQT01000012.1"/>
</dbReference>